<accession>A0A9D1P1N2</accession>
<evidence type="ECO:0000313" key="1">
    <source>
        <dbReference type="EMBL" id="HIV24933.1"/>
    </source>
</evidence>
<keyword evidence="1" id="KW-0489">Methyltransferase</keyword>
<evidence type="ECO:0000313" key="2">
    <source>
        <dbReference type="Proteomes" id="UP000824169"/>
    </source>
</evidence>
<reference evidence="1" key="2">
    <citation type="journal article" date="2021" name="PeerJ">
        <title>Extensive microbial diversity within the chicken gut microbiome revealed by metagenomics and culture.</title>
        <authorList>
            <person name="Gilroy R."/>
            <person name="Ravi A."/>
            <person name="Getino M."/>
            <person name="Pursley I."/>
            <person name="Horton D.L."/>
            <person name="Alikhan N.F."/>
            <person name="Baker D."/>
            <person name="Gharbi K."/>
            <person name="Hall N."/>
            <person name="Watson M."/>
            <person name="Adriaenssens E.M."/>
            <person name="Foster-Nyarko E."/>
            <person name="Jarju S."/>
            <person name="Secka A."/>
            <person name="Antonio M."/>
            <person name="Oren A."/>
            <person name="Chaudhuri R.R."/>
            <person name="La Ragione R."/>
            <person name="Hildebrand F."/>
            <person name="Pallen M.J."/>
        </authorList>
    </citation>
    <scope>NUCLEOTIDE SEQUENCE</scope>
    <source>
        <strain evidence="1">CHK188-20938</strain>
    </source>
</reference>
<comment type="caution">
    <text evidence="1">The sequence shown here is derived from an EMBL/GenBank/DDBJ whole genome shotgun (WGS) entry which is preliminary data.</text>
</comment>
<name>A0A9D1P1N2_9FIRM</name>
<proteinExistence type="predicted"/>
<keyword evidence="1" id="KW-0966">Cell projection</keyword>
<keyword evidence="1" id="KW-0969">Cilium</keyword>
<organism evidence="1 2">
    <name type="scientific">Candidatus Scatomonas pullistercoris</name>
    <dbReference type="NCBI Taxonomy" id="2840920"/>
    <lineage>
        <taxon>Bacteria</taxon>
        <taxon>Bacillati</taxon>
        <taxon>Bacillota</taxon>
        <taxon>Clostridia</taxon>
        <taxon>Lachnospirales</taxon>
        <taxon>Lachnospiraceae</taxon>
        <taxon>Lachnospiraceae incertae sedis</taxon>
        <taxon>Candidatus Scatomonas</taxon>
    </lineage>
</organism>
<protein>
    <submittedName>
        <fullName evidence="1">Flagellin lysine-N-methylase</fullName>
        <ecNumber evidence="1">2.1.1.-</ecNumber>
    </submittedName>
</protein>
<dbReference type="AlphaFoldDB" id="A0A9D1P1N2"/>
<keyword evidence="1" id="KW-0282">Flagellum</keyword>
<dbReference type="GO" id="GO:0008168">
    <property type="term" value="F:methyltransferase activity"/>
    <property type="evidence" value="ECO:0007669"/>
    <property type="project" value="UniProtKB-KW"/>
</dbReference>
<dbReference type="GO" id="GO:0032259">
    <property type="term" value="P:methylation"/>
    <property type="evidence" value="ECO:0007669"/>
    <property type="project" value="UniProtKB-KW"/>
</dbReference>
<reference evidence="1" key="1">
    <citation type="submission" date="2020-10" db="EMBL/GenBank/DDBJ databases">
        <authorList>
            <person name="Gilroy R."/>
        </authorList>
    </citation>
    <scope>NUCLEOTIDE SEQUENCE</scope>
    <source>
        <strain evidence="1">CHK188-20938</strain>
    </source>
</reference>
<dbReference type="NCBIfam" id="NF038110">
    <property type="entry name" value="Lys_methyl_FliB"/>
    <property type="match status" value="1"/>
</dbReference>
<dbReference type="Proteomes" id="UP000824169">
    <property type="component" value="Unassembled WGS sequence"/>
</dbReference>
<gene>
    <name evidence="1" type="primary">fliB</name>
    <name evidence="1" type="ORF">IAB71_03960</name>
</gene>
<sequence>MKILKPDFYDTFVCTASRCQDTCCAGWEIEIDEDTCRKYRQAEGSFGRLLRSRISEEEDGDYFILAPGRRCPFLNENNLCDIYINLGEDMLCDICREHPRFYQWFGDYTETGLGLCCEEVCRLLFERKMPVKFVLSGKGETEGGEEDPLLAPLLRARETAFSILQCREYSVSRRTAAFLKFASALDLPVRQEDVQAILQTAGIPAGDWLRQTGGEADREWCGREAKIRQLLEVYQGLESLDGTFGVRMNSLQDQLPELLQKREEFLERFRDREQEYEHLLVYFTYRYFMEALFDGCVLPPARFAAASLLVIQLMDTELWLRRGDFSPADRIFTAKLYSKEIEYCPENMEAIRKFLE</sequence>
<dbReference type="EC" id="2.1.1.-" evidence="1"/>
<keyword evidence="1" id="KW-0808">Transferase</keyword>
<dbReference type="EMBL" id="DVOO01000011">
    <property type="protein sequence ID" value="HIV24933.1"/>
    <property type="molecule type" value="Genomic_DNA"/>
</dbReference>